<dbReference type="Proteomes" id="UP000254134">
    <property type="component" value="Unassembled WGS sequence"/>
</dbReference>
<protein>
    <recommendedName>
        <fullName evidence="4">Histidine kinase-, DNA gyrase B-, and HSP90-like ATPase</fullName>
    </recommendedName>
</protein>
<evidence type="ECO:0008006" key="4">
    <source>
        <dbReference type="Google" id="ProtNLM"/>
    </source>
</evidence>
<name>A0A7M2Z048_9ACTN</name>
<dbReference type="RefSeq" id="WP_114795402.1">
    <property type="nucleotide sequence ID" value="NZ_QQZY01000002.1"/>
</dbReference>
<evidence type="ECO:0000313" key="3">
    <source>
        <dbReference type="Proteomes" id="UP000254134"/>
    </source>
</evidence>
<reference evidence="2 3" key="1">
    <citation type="submission" date="2018-07" db="EMBL/GenBank/DDBJ databases">
        <title>High-quality-draft genome sequence of Gaiella occulta.</title>
        <authorList>
            <person name="Severino R."/>
            <person name="Froufe H.J.C."/>
            <person name="Rainey F.A."/>
            <person name="Barroso C."/>
            <person name="Albuquerque L."/>
            <person name="Lobo-Da-Cunha A."/>
            <person name="Da Costa M.S."/>
            <person name="Egas C."/>
        </authorList>
    </citation>
    <scope>NUCLEOTIDE SEQUENCE [LARGE SCALE GENOMIC DNA]</scope>
    <source>
        <strain evidence="2 3">F2-233</strain>
    </source>
</reference>
<evidence type="ECO:0000256" key="1">
    <source>
        <dbReference type="SAM" id="MobiDB-lite"/>
    </source>
</evidence>
<feature type="region of interest" description="Disordered" evidence="1">
    <location>
        <begin position="411"/>
        <end position="447"/>
    </location>
</feature>
<dbReference type="AlphaFoldDB" id="A0A7M2Z048"/>
<evidence type="ECO:0000313" key="2">
    <source>
        <dbReference type="EMBL" id="RDI75171.1"/>
    </source>
</evidence>
<organism evidence="2 3">
    <name type="scientific">Gaiella occulta</name>
    <dbReference type="NCBI Taxonomy" id="1002870"/>
    <lineage>
        <taxon>Bacteria</taxon>
        <taxon>Bacillati</taxon>
        <taxon>Actinomycetota</taxon>
        <taxon>Thermoleophilia</taxon>
        <taxon>Gaiellales</taxon>
        <taxon>Gaiellaceae</taxon>
        <taxon>Gaiella</taxon>
    </lineage>
</organism>
<keyword evidence="3" id="KW-1185">Reference proteome</keyword>
<dbReference type="EMBL" id="QQZY01000002">
    <property type="protein sequence ID" value="RDI75171.1"/>
    <property type="molecule type" value="Genomic_DNA"/>
</dbReference>
<proteinExistence type="predicted"/>
<comment type="caution">
    <text evidence="2">The sequence shown here is derived from an EMBL/GenBank/DDBJ whole genome shotgun (WGS) entry which is preliminary data.</text>
</comment>
<feature type="compositionally biased region" description="Basic and acidic residues" evidence="1">
    <location>
        <begin position="417"/>
        <end position="434"/>
    </location>
</feature>
<reference evidence="3" key="2">
    <citation type="journal article" date="2019" name="MicrobiologyOpen">
        <title>High-quality draft genome sequence of Gaiella occulta isolated from a 150 meter deep mineral water borehole and comparison with the genome sequences of other deep-branching lineages of the phylum Actinobacteria.</title>
        <authorList>
            <person name="Severino R."/>
            <person name="Froufe H.J.C."/>
            <person name="Barroso C."/>
            <person name="Albuquerque L."/>
            <person name="Lobo-da-Cunha A."/>
            <person name="da Costa M.S."/>
            <person name="Egas C."/>
        </authorList>
    </citation>
    <scope>NUCLEOTIDE SEQUENCE [LARGE SCALE GENOMIC DNA]</scope>
    <source>
        <strain evidence="3">F2-233</strain>
    </source>
</reference>
<accession>A0A7M2Z048</accession>
<sequence length="693" mass="76254">MATLDPATLRHGRVRGRYFRENFAQAGIDLAQIVPELVTNADAAIAAAGRKRGRIHLRFGPPDPDFLDAWRRELRRLRVPALLDWRHEVVCADDGEGIDAATVDRRLGALGVVPEQADQRGLFGRGLRDVWLAQGGGRIQGVRAGRAVESWFFPAPGDEPYAFAHVLDEPVTPAIRRSFGIDRDGTRVTVPLAQRRLPPNARLRTLVAHLVQLRPILEDPDRELFLELPDEPLELVAYSPPEPDPERAVLFDDEVHVQRGISARIVVRRAAQPIPLGPSRAARRGGLVVRSGRAAHEATLAGLEGRPGARHLFGEVWCEAIERLQQEALDSPRPQVVVRVDRSGLNEAHPLVQKLTAAIERVLRPIVDAEERRTGARLVRAGKAITARDEIGLKALNDALRTAFDAPGRAGFARGDAAAERPPLDERSAPDRPEPSQPEEIGKPAVPDAAMRFKQSPVRLHAGEQRTVSLLFDPVRIPPGTPIEVATDPGLSLSLRQDEVPAPRAGGWASVSGSLRARASAEPGSRLSVFAEAGSYDAELSVLVVRHHASGWVREITRKDEDAQIEAEFDPESGVVTVFEGRREFKSLERAARRSGLAKARLREYLPLRMLEVEVAANAVYAWAAERMLETRLPGERPADPADYAAAVRLEAQVLRHQFHERLMRAFLGPEVFDGAVVIVQPRASTNEQLRLP</sequence>
<gene>
    <name evidence="2" type="ORF">Gocc_0969</name>
</gene>